<keyword evidence="2" id="KW-1185">Reference proteome</keyword>
<dbReference type="RefSeq" id="WP_380004386.1">
    <property type="nucleotide sequence ID" value="NZ_JBHLYR010000003.1"/>
</dbReference>
<organism evidence="1 2">
    <name type="scientific">Deinococcus oregonensis</name>
    <dbReference type="NCBI Taxonomy" id="1805970"/>
    <lineage>
        <taxon>Bacteria</taxon>
        <taxon>Thermotogati</taxon>
        <taxon>Deinococcota</taxon>
        <taxon>Deinococci</taxon>
        <taxon>Deinococcales</taxon>
        <taxon>Deinococcaceae</taxon>
        <taxon>Deinococcus</taxon>
    </lineage>
</organism>
<evidence type="ECO:0000313" key="2">
    <source>
        <dbReference type="Proteomes" id="UP001589733"/>
    </source>
</evidence>
<name>A0ABV6AUS0_9DEIO</name>
<reference evidence="1 2" key="1">
    <citation type="submission" date="2024-09" db="EMBL/GenBank/DDBJ databases">
        <authorList>
            <person name="Sun Q."/>
            <person name="Mori K."/>
        </authorList>
    </citation>
    <scope>NUCLEOTIDE SEQUENCE [LARGE SCALE GENOMIC DNA]</scope>
    <source>
        <strain evidence="1 2">JCM 13503</strain>
    </source>
</reference>
<comment type="caution">
    <text evidence="1">The sequence shown here is derived from an EMBL/GenBank/DDBJ whole genome shotgun (WGS) entry which is preliminary data.</text>
</comment>
<evidence type="ECO:0000313" key="1">
    <source>
        <dbReference type="EMBL" id="MFB9990455.1"/>
    </source>
</evidence>
<accession>A0ABV6AUS0</accession>
<sequence length="64" mass="6770">MPAFAFLGFQTSFPLRLVNQSGTEDLEAAVNAIAAALWPLADDPALLPESRDDPEQVTLAVAAD</sequence>
<dbReference type="Proteomes" id="UP001589733">
    <property type="component" value="Unassembled WGS sequence"/>
</dbReference>
<protein>
    <submittedName>
        <fullName evidence="1">Uncharacterized protein</fullName>
    </submittedName>
</protein>
<gene>
    <name evidence="1" type="ORF">ACFFLM_00415</name>
</gene>
<dbReference type="EMBL" id="JBHLYR010000003">
    <property type="protein sequence ID" value="MFB9990455.1"/>
    <property type="molecule type" value="Genomic_DNA"/>
</dbReference>
<proteinExistence type="predicted"/>